<accession>A0A8S5LS00</accession>
<protein>
    <submittedName>
        <fullName evidence="1">Uncharacterized protein</fullName>
    </submittedName>
</protein>
<evidence type="ECO:0000313" key="1">
    <source>
        <dbReference type="EMBL" id="DAD72821.1"/>
    </source>
</evidence>
<proteinExistence type="predicted"/>
<organism evidence="1">
    <name type="scientific">Siphoviridae sp. ctYBm1</name>
    <dbReference type="NCBI Taxonomy" id="2826374"/>
    <lineage>
        <taxon>Viruses</taxon>
        <taxon>Duplodnaviria</taxon>
        <taxon>Heunggongvirae</taxon>
        <taxon>Uroviricota</taxon>
        <taxon>Caudoviricetes</taxon>
    </lineage>
</organism>
<sequence length="117" mass="13873">MSEVKFHTKPTQVNRKNPVLILNYPNIVKAWLYELNNGYNVIFRVFTETRSEAVIAYLDYYNDEICVLDFTKTDIHTKQELVDFVKNYNKMTTLDMLKLQQQVLKKELLEVKHNSPS</sequence>
<dbReference type="EMBL" id="BK014726">
    <property type="protein sequence ID" value="DAD72821.1"/>
    <property type="molecule type" value="Genomic_DNA"/>
</dbReference>
<reference evidence="1" key="1">
    <citation type="journal article" date="2021" name="Proc. Natl. Acad. Sci. U.S.A.">
        <title>A Catalog of Tens of Thousands of Viruses from Human Metagenomes Reveals Hidden Associations with Chronic Diseases.</title>
        <authorList>
            <person name="Tisza M.J."/>
            <person name="Buck C.B."/>
        </authorList>
    </citation>
    <scope>NUCLEOTIDE SEQUENCE</scope>
    <source>
        <strain evidence="1">CtYBm1</strain>
    </source>
</reference>
<name>A0A8S5LS00_9CAUD</name>